<protein>
    <submittedName>
        <fullName evidence="2">MerR family DNA-binding transcriptional regulator</fullName>
    </submittedName>
</protein>
<organism evidence="2 3">
    <name type="scientific">Cupriavidus necator</name>
    <name type="common">Alcaligenes eutrophus</name>
    <name type="synonym">Ralstonia eutropha</name>
    <dbReference type="NCBI Taxonomy" id="106590"/>
    <lineage>
        <taxon>Bacteria</taxon>
        <taxon>Pseudomonadati</taxon>
        <taxon>Pseudomonadota</taxon>
        <taxon>Betaproteobacteria</taxon>
        <taxon>Burkholderiales</taxon>
        <taxon>Burkholderiaceae</taxon>
        <taxon>Cupriavidus</taxon>
    </lineage>
</organism>
<dbReference type="SUPFAM" id="SSF46955">
    <property type="entry name" value="Putative DNA-binding domain"/>
    <property type="match status" value="1"/>
</dbReference>
<name>A0A367PBF4_CUPNE</name>
<dbReference type="Proteomes" id="UP000253501">
    <property type="component" value="Unassembled WGS sequence"/>
</dbReference>
<reference evidence="2 3" key="1">
    <citation type="submission" date="2018-04" db="EMBL/GenBank/DDBJ databases">
        <title>Cupriavidus necator CR12 genome sequencing and assembly.</title>
        <authorList>
            <person name="Ben Fekih I."/>
            <person name="Mazhar H.S."/>
            <person name="Bello S.K."/>
            <person name="Rensing C."/>
        </authorList>
    </citation>
    <scope>NUCLEOTIDE SEQUENCE [LARGE SCALE GENOMIC DNA]</scope>
    <source>
        <strain evidence="2 3">CR12</strain>
    </source>
</reference>
<dbReference type="InterPro" id="IPR000551">
    <property type="entry name" value="MerR-type_HTH_dom"/>
</dbReference>
<comment type="caution">
    <text evidence="2">The sequence shown here is derived from an EMBL/GenBank/DDBJ whole genome shotgun (WGS) entry which is preliminary data.</text>
</comment>
<sequence>MQLFSIGELAQMLSVAVITLRRWHKAGKLVRRAVPSVDTVVTTP</sequence>
<evidence type="ECO:0000259" key="1">
    <source>
        <dbReference type="Pfam" id="PF00376"/>
    </source>
</evidence>
<dbReference type="EMBL" id="QDHA01000080">
    <property type="protein sequence ID" value="RCJ05201.1"/>
    <property type="molecule type" value="Genomic_DNA"/>
</dbReference>
<dbReference type="GO" id="GO:0003677">
    <property type="term" value="F:DNA binding"/>
    <property type="evidence" value="ECO:0007669"/>
    <property type="project" value="UniProtKB-KW"/>
</dbReference>
<gene>
    <name evidence="2" type="ORF">DDK22_28115</name>
</gene>
<evidence type="ECO:0000313" key="3">
    <source>
        <dbReference type="Proteomes" id="UP000253501"/>
    </source>
</evidence>
<dbReference type="AlphaFoldDB" id="A0A367PBF4"/>
<proteinExistence type="predicted"/>
<accession>A0A367PBF4</accession>
<dbReference type="RefSeq" id="WP_114134761.1">
    <property type="nucleotide sequence ID" value="NZ_QDHA01000080.1"/>
</dbReference>
<evidence type="ECO:0000313" key="2">
    <source>
        <dbReference type="EMBL" id="RCJ05201.1"/>
    </source>
</evidence>
<dbReference type="Pfam" id="PF00376">
    <property type="entry name" value="MerR"/>
    <property type="match status" value="1"/>
</dbReference>
<dbReference type="GO" id="GO:0006355">
    <property type="term" value="P:regulation of DNA-templated transcription"/>
    <property type="evidence" value="ECO:0007669"/>
    <property type="project" value="InterPro"/>
</dbReference>
<feature type="domain" description="HTH merR-type" evidence="1">
    <location>
        <begin position="5"/>
        <end position="30"/>
    </location>
</feature>
<keyword evidence="2" id="KW-0238">DNA-binding</keyword>
<dbReference type="InterPro" id="IPR009061">
    <property type="entry name" value="DNA-bd_dom_put_sf"/>
</dbReference>
<dbReference type="Gene3D" id="1.10.1660.10">
    <property type="match status" value="1"/>
</dbReference>